<evidence type="ECO:0000256" key="1">
    <source>
        <dbReference type="ARBA" id="ARBA00023015"/>
    </source>
</evidence>
<protein>
    <submittedName>
        <fullName evidence="6">TetR family transcriptional regulator</fullName>
    </submittedName>
</protein>
<gene>
    <name evidence="6" type="ORF">COW36_05860</name>
</gene>
<dbReference type="AlphaFoldDB" id="A0A2M7G891"/>
<dbReference type="InterPro" id="IPR009057">
    <property type="entry name" value="Homeodomain-like_sf"/>
</dbReference>
<keyword evidence="1" id="KW-0805">Transcription regulation</keyword>
<evidence type="ECO:0000259" key="5">
    <source>
        <dbReference type="PROSITE" id="PS50977"/>
    </source>
</evidence>
<reference evidence="6 7" key="1">
    <citation type="submission" date="2017-09" db="EMBL/GenBank/DDBJ databases">
        <title>Depth-based differentiation of microbial function through sediment-hosted aquifers and enrichment of novel symbionts in the deep terrestrial subsurface.</title>
        <authorList>
            <person name="Probst A.J."/>
            <person name="Ladd B."/>
            <person name="Jarett J.K."/>
            <person name="Geller-Mcgrath D.E."/>
            <person name="Sieber C.M."/>
            <person name="Emerson J.B."/>
            <person name="Anantharaman K."/>
            <person name="Thomas B.C."/>
            <person name="Malmstrom R."/>
            <person name="Stieglmeier M."/>
            <person name="Klingl A."/>
            <person name="Woyke T."/>
            <person name="Ryan C.M."/>
            <person name="Banfield J.F."/>
        </authorList>
    </citation>
    <scope>NUCLEOTIDE SEQUENCE [LARGE SCALE GENOMIC DNA]</scope>
    <source>
        <strain evidence="6">CG17_big_fil_post_rev_8_21_14_2_50_48_46</strain>
    </source>
</reference>
<evidence type="ECO:0000313" key="6">
    <source>
        <dbReference type="EMBL" id="PIW18292.1"/>
    </source>
</evidence>
<dbReference type="Gene3D" id="1.10.357.10">
    <property type="entry name" value="Tetracycline Repressor, domain 2"/>
    <property type="match status" value="1"/>
</dbReference>
<organism evidence="6 7">
    <name type="scientific">bacterium (Candidatus Blackallbacteria) CG17_big_fil_post_rev_8_21_14_2_50_48_46</name>
    <dbReference type="NCBI Taxonomy" id="2014261"/>
    <lineage>
        <taxon>Bacteria</taxon>
        <taxon>Candidatus Blackallbacteria</taxon>
    </lineage>
</organism>
<dbReference type="PANTHER" id="PTHR47506">
    <property type="entry name" value="TRANSCRIPTIONAL REGULATORY PROTEIN"/>
    <property type="match status" value="1"/>
</dbReference>
<dbReference type="SUPFAM" id="SSF46689">
    <property type="entry name" value="Homeodomain-like"/>
    <property type="match status" value="1"/>
</dbReference>
<sequence length="197" mass="22101">MRKGNLTRNNILEKASSLATRVGLDGLSIGQLAGELQMSKSGLFAHFGSKEELQIQVLQAASERFTDSVVKPALKRERGKPRLQALFENWLEWGLSEPQTRSGCLFVAAAIELDDQPGPVRDELVKIQARWIETLERTLELGQISGQFQAALNPAEAVQELYGILLSAHFYVRLMGQPEALKRARHLFYAFLERIQI</sequence>
<dbReference type="PANTHER" id="PTHR47506:SF6">
    <property type="entry name" value="HTH-TYPE TRANSCRIPTIONAL REPRESSOR NEMR"/>
    <property type="match status" value="1"/>
</dbReference>
<dbReference type="InterPro" id="IPR001647">
    <property type="entry name" value="HTH_TetR"/>
</dbReference>
<dbReference type="Proteomes" id="UP000231019">
    <property type="component" value="Unassembled WGS sequence"/>
</dbReference>
<dbReference type="SUPFAM" id="SSF48498">
    <property type="entry name" value="Tetracyclin repressor-like, C-terminal domain"/>
    <property type="match status" value="1"/>
</dbReference>
<dbReference type="InterPro" id="IPR036271">
    <property type="entry name" value="Tet_transcr_reg_TetR-rel_C_sf"/>
</dbReference>
<proteinExistence type="predicted"/>
<evidence type="ECO:0000256" key="4">
    <source>
        <dbReference type="PROSITE-ProRule" id="PRU00335"/>
    </source>
</evidence>
<keyword evidence="3" id="KW-0804">Transcription</keyword>
<evidence type="ECO:0000313" key="7">
    <source>
        <dbReference type="Proteomes" id="UP000231019"/>
    </source>
</evidence>
<evidence type="ECO:0000256" key="2">
    <source>
        <dbReference type="ARBA" id="ARBA00023125"/>
    </source>
</evidence>
<name>A0A2M7G891_9BACT</name>
<keyword evidence="2 4" id="KW-0238">DNA-binding</keyword>
<dbReference type="PROSITE" id="PS50977">
    <property type="entry name" value="HTH_TETR_2"/>
    <property type="match status" value="1"/>
</dbReference>
<feature type="DNA-binding region" description="H-T-H motif" evidence="4">
    <location>
        <begin position="28"/>
        <end position="47"/>
    </location>
</feature>
<comment type="caution">
    <text evidence="6">The sequence shown here is derived from an EMBL/GenBank/DDBJ whole genome shotgun (WGS) entry which is preliminary data.</text>
</comment>
<dbReference type="Gene3D" id="1.10.10.60">
    <property type="entry name" value="Homeodomain-like"/>
    <property type="match status" value="1"/>
</dbReference>
<dbReference type="EMBL" id="PFFQ01000013">
    <property type="protein sequence ID" value="PIW18292.1"/>
    <property type="molecule type" value="Genomic_DNA"/>
</dbReference>
<dbReference type="Pfam" id="PF00440">
    <property type="entry name" value="TetR_N"/>
    <property type="match status" value="1"/>
</dbReference>
<dbReference type="GO" id="GO:0003677">
    <property type="term" value="F:DNA binding"/>
    <property type="evidence" value="ECO:0007669"/>
    <property type="project" value="UniProtKB-UniRule"/>
</dbReference>
<accession>A0A2M7G891</accession>
<dbReference type="Pfam" id="PF16925">
    <property type="entry name" value="TetR_C_13"/>
    <property type="match status" value="1"/>
</dbReference>
<feature type="domain" description="HTH tetR-type" evidence="5">
    <location>
        <begin position="5"/>
        <end position="65"/>
    </location>
</feature>
<evidence type="ECO:0000256" key="3">
    <source>
        <dbReference type="ARBA" id="ARBA00023163"/>
    </source>
</evidence>
<dbReference type="InterPro" id="IPR011075">
    <property type="entry name" value="TetR_C"/>
</dbReference>